<feature type="non-terminal residue" evidence="5">
    <location>
        <position position="1"/>
    </location>
</feature>
<dbReference type="SMART" id="SM00209">
    <property type="entry name" value="TSP1"/>
    <property type="match status" value="1"/>
</dbReference>
<dbReference type="SUPFAM" id="SSF100895">
    <property type="entry name" value="Kazal-type serine protease inhibitors"/>
    <property type="match status" value="2"/>
</dbReference>
<dbReference type="Gene3D" id="3.30.60.30">
    <property type="match status" value="2"/>
</dbReference>
<evidence type="ECO:0000256" key="3">
    <source>
        <dbReference type="ARBA" id="ARBA00023180"/>
    </source>
</evidence>
<dbReference type="CDD" id="cd00104">
    <property type="entry name" value="KAZAL_FS"/>
    <property type="match status" value="1"/>
</dbReference>
<evidence type="ECO:0000313" key="5">
    <source>
        <dbReference type="EMBL" id="CEK61244.1"/>
    </source>
</evidence>
<feature type="domain" description="Kazal-like" evidence="4">
    <location>
        <begin position="1"/>
        <end position="64"/>
    </location>
</feature>
<sequence>CTRNTAAGAVATKCCACNGTKCPDLGKVCGTDGKTYADFRSLSITACRTGNDQLKINYKGPCKATCATVICNKQYSTCEMKNGIPTCLCPTCTDTSSSHEDTTVCATNDITYISECHMEAATCEADIETKVEVVYTGRPCSGHGPPLAGPWSNWSNCSENCKQGLRTRTREVYVNSTVIVIHSKETIPCYSTCDQG</sequence>
<dbReference type="GO" id="GO:0005518">
    <property type="term" value="F:collagen binding"/>
    <property type="evidence" value="ECO:0007669"/>
    <property type="project" value="TreeGrafter"/>
</dbReference>
<evidence type="ECO:0000256" key="1">
    <source>
        <dbReference type="ARBA" id="ARBA00022729"/>
    </source>
</evidence>
<evidence type="ECO:0000256" key="2">
    <source>
        <dbReference type="ARBA" id="ARBA00023157"/>
    </source>
</evidence>
<dbReference type="PROSITE" id="PS51465">
    <property type="entry name" value="KAZAL_2"/>
    <property type="match status" value="2"/>
</dbReference>
<feature type="non-terminal residue" evidence="5">
    <location>
        <position position="196"/>
    </location>
</feature>
<organism evidence="5">
    <name type="scientific">Arion vulgaris</name>
    <dbReference type="NCBI Taxonomy" id="1028688"/>
    <lineage>
        <taxon>Eukaryota</taxon>
        <taxon>Metazoa</taxon>
        <taxon>Spiralia</taxon>
        <taxon>Lophotrochozoa</taxon>
        <taxon>Mollusca</taxon>
        <taxon>Gastropoda</taxon>
        <taxon>Heterobranchia</taxon>
        <taxon>Euthyneura</taxon>
        <taxon>Panpulmonata</taxon>
        <taxon>Eupulmonata</taxon>
        <taxon>Stylommatophora</taxon>
        <taxon>Helicina</taxon>
        <taxon>Arionoidea</taxon>
        <taxon>Arionidae</taxon>
        <taxon>Arion</taxon>
    </lineage>
</organism>
<dbReference type="SMART" id="SM00280">
    <property type="entry name" value="KAZAL"/>
    <property type="match status" value="2"/>
</dbReference>
<accession>A0A0B6YY00</accession>
<dbReference type="GO" id="GO:0005509">
    <property type="term" value="F:calcium ion binding"/>
    <property type="evidence" value="ECO:0007669"/>
    <property type="project" value="TreeGrafter"/>
</dbReference>
<dbReference type="InterPro" id="IPR036383">
    <property type="entry name" value="TSP1_rpt_sf"/>
</dbReference>
<evidence type="ECO:0000259" key="4">
    <source>
        <dbReference type="PROSITE" id="PS51465"/>
    </source>
</evidence>
<dbReference type="PANTHER" id="PTHR13866">
    <property type="entry name" value="SPARC OSTEONECTIN"/>
    <property type="match status" value="1"/>
</dbReference>
<dbReference type="Pfam" id="PF07648">
    <property type="entry name" value="Kazal_2"/>
    <property type="match status" value="2"/>
</dbReference>
<keyword evidence="3" id="KW-0325">Glycoprotein</keyword>
<dbReference type="EMBL" id="HACG01014379">
    <property type="protein sequence ID" value="CEK61244.1"/>
    <property type="molecule type" value="Transcribed_RNA"/>
</dbReference>
<feature type="domain" description="Kazal-like" evidence="4">
    <location>
        <begin position="88"/>
        <end position="142"/>
    </location>
</feature>
<dbReference type="InterPro" id="IPR002350">
    <property type="entry name" value="Kazal_dom"/>
</dbReference>
<dbReference type="PROSITE" id="PS50092">
    <property type="entry name" value="TSP1"/>
    <property type="match status" value="1"/>
</dbReference>
<dbReference type="PANTHER" id="PTHR13866:SF29">
    <property type="entry name" value="FOLLISTATIN"/>
    <property type="match status" value="1"/>
</dbReference>
<protein>
    <recommendedName>
        <fullName evidence="4">Kazal-like domain-containing protein</fullName>
    </recommendedName>
</protein>
<keyword evidence="2" id="KW-1015">Disulfide bond</keyword>
<proteinExistence type="predicted"/>
<keyword evidence="1" id="KW-0732">Signal</keyword>
<dbReference type="AlphaFoldDB" id="A0A0B6YY00"/>
<dbReference type="InterPro" id="IPR000884">
    <property type="entry name" value="TSP1_rpt"/>
</dbReference>
<dbReference type="Gene3D" id="2.20.100.10">
    <property type="entry name" value="Thrombospondin type-1 (TSP1) repeat"/>
    <property type="match status" value="1"/>
</dbReference>
<name>A0A0B6YY00_9EUPU</name>
<gene>
    <name evidence="5" type="primary">ORF41723</name>
</gene>
<reference evidence="5" key="1">
    <citation type="submission" date="2014-12" db="EMBL/GenBank/DDBJ databases">
        <title>Insight into the proteome of Arion vulgaris.</title>
        <authorList>
            <person name="Aradska J."/>
            <person name="Bulat T."/>
            <person name="Smidak R."/>
            <person name="Sarate P."/>
            <person name="Gangsoo J."/>
            <person name="Sialana F."/>
            <person name="Bilban M."/>
            <person name="Lubec G."/>
        </authorList>
    </citation>
    <scope>NUCLEOTIDE SEQUENCE</scope>
    <source>
        <tissue evidence="5">Skin</tissue>
    </source>
</reference>
<dbReference type="InterPro" id="IPR036058">
    <property type="entry name" value="Kazal_dom_sf"/>
</dbReference>
<dbReference type="GO" id="GO:0005615">
    <property type="term" value="C:extracellular space"/>
    <property type="evidence" value="ECO:0007669"/>
    <property type="project" value="TreeGrafter"/>
</dbReference>
<dbReference type="GO" id="GO:0050840">
    <property type="term" value="F:extracellular matrix binding"/>
    <property type="evidence" value="ECO:0007669"/>
    <property type="project" value="TreeGrafter"/>
</dbReference>
<dbReference type="SUPFAM" id="SSF82895">
    <property type="entry name" value="TSP-1 type 1 repeat"/>
    <property type="match status" value="1"/>
</dbReference>